<comment type="caution">
    <text evidence="18">The sequence shown here is derived from an EMBL/GenBank/DDBJ whole genome shotgun (WGS) entry which is preliminary data.</text>
</comment>
<dbReference type="InterPro" id="IPR020476">
    <property type="entry name" value="Nudix_hydrolase"/>
</dbReference>
<proteinExistence type="inferred from homology"/>
<dbReference type="PRINTS" id="PR00502">
    <property type="entry name" value="NUDIXFAMILY"/>
</dbReference>
<evidence type="ECO:0000313" key="19">
    <source>
        <dbReference type="Proteomes" id="UP000189431"/>
    </source>
</evidence>
<dbReference type="InterPro" id="IPR000086">
    <property type="entry name" value="NUDIX_hydrolase_dom"/>
</dbReference>
<dbReference type="SUPFAM" id="SSF55811">
    <property type="entry name" value="Nudix"/>
    <property type="match status" value="1"/>
</dbReference>
<dbReference type="Gene3D" id="3.90.79.10">
    <property type="entry name" value="Nucleoside Triphosphate Pyrophosphohydrolase"/>
    <property type="match status" value="1"/>
</dbReference>
<evidence type="ECO:0000256" key="14">
    <source>
        <dbReference type="ARBA" id="ARBA00041592"/>
    </source>
</evidence>
<dbReference type="Proteomes" id="UP000189431">
    <property type="component" value="Unassembled WGS sequence"/>
</dbReference>
<evidence type="ECO:0000256" key="8">
    <source>
        <dbReference type="ARBA" id="ARBA00022842"/>
    </source>
</evidence>
<evidence type="ECO:0000256" key="7">
    <source>
        <dbReference type="ARBA" id="ARBA00022801"/>
    </source>
</evidence>
<evidence type="ECO:0000256" key="10">
    <source>
        <dbReference type="ARBA" id="ARBA00035861"/>
    </source>
</evidence>
<evidence type="ECO:0000256" key="11">
    <source>
        <dbReference type="ARBA" id="ARBA00036904"/>
    </source>
</evidence>
<dbReference type="InterPro" id="IPR015797">
    <property type="entry name" value="NUDIX_hydrolase-like_dom_sf"/>
</dbReference>
<keyword evidence="6" id="KW-0227">DNA damage</keyword>
<keyword evidence="5" id="KW-0479">Metal-binding</keyword>
<comment type="cofactor">
    <cofactor evidence="1">
        <name>Mg(2+)</name>
        <dbReference type="ChEBI" id="CHEBI:18420"/>
    </cofactor>
</comment>
<accession>A0ABX3KRW8</accession>
<keyword evidence="7" id="KW-0378">Hydrolase</keyword>
<dbReference type="CDD" id="cd03425">
    <property type="entry name" value="NUDIX_MutT_NudA_like"/>
    <property type="match status" value="1"/>
</dbReference>
<evidence type="ECO:0000256" key="13">
    <source>
        <dbReference type="ARBA" id="ARBA00040794"/>
    </source>
</evidence>
<dbReference type="PROSITE" id="PS51462">
    <property type="entry name" value="NUDIX"/>
    <property type="match status" value="1"/>
</dbReference>
<dbReference type="Pfam" id="PF00293">
    <property type="entry name" value="NUDIX"/>
    <property type="match status" value="1"/>
</dbReference>
<keyword evidence="9" id="KW-0234">DNA repair</keyword>
<keyword evidence="8" id="KW-0460">Magnesium</keyword>
<keyword evidence="3" id="KW-0515">Mutator protein</keyword>
<keyword evidence="19" id="KW-1185">Reference proteome</keyword>
<dbReference type="EC" id="3.6.1.55" evidence="12"/>
<feature type="domain" description="Nudix hydrolase" evidence="17">
    <location>
        <begin position="8"/>
        <end position="132"/>
    </location>
</feature>
<evidence type="ECO:0000256" key="1">
    <source>
        <dbReference type="ARBA" id="ARBA00001946"/>
    </source>
</evidence>
<dbReference type="RefSeq" id="WP_077460363.1">
    <property type="nucleotide sequence ID" value="NZ_MUFR01000011.1"/>
</dbReference>
<evidence type="ECO:0000259" key="17">
    <source>
        <dbReference type="PROSITE" id="PS51462"/>
    </source>
</evidence>
<organism evidence="18 19">
    <name type="scientific">Salinivibrio costicola subsp. alcaliphilus</name>
    <dbReference type="NCBI Taxonomy" id="272773"/>
    <lineage>
        <taxon>Bacteria</taxon>
        <taxon>Pseudomonadati</taxon>
        <taxon>Pseudomonadota</taxon>
        <taxon>Gammaproteobacteria</taxon>
        <taxon>Vibrionales</taxon>
        <taxon>Vibrionaceae</taxon>
        <taxon>Salinivibrio</taxon>
    </lineage>
</organism>
<gene>
    <name evidence="18" type="ORF">BZJ21_05415</name>
</gene>
<comment type="similarity">
    <text evidence="2">Belongs to the Nudix hydrolase family.</text>
</comment>
<dbReference type="PANTHER" id="PTHR47707">
    <property type="entry name" value="8-OXO-DGTP DIPHOSPHATASE"/>
    <property type="match status" value="1"/>
</dbReference>
<keyword evidence="4" id="KW-0235">DNA replication</keyword>
<reference evidence="19" key="1">
    <citation type="submission" date="2017-01" db="EMBL/GenBank/DDBJ databases">
        <title>Draft genome of the species Salinivibrio costicola subsp. alcaliphilus.</title>
        <authorList>
            <person name="Lopez-Hermoso C."/>
            <person name="De La Haba R."/>
            <person name="Sanchez-Porro C."/>
            <person name="Ventosa A."/>
        </authorList>
    </citation>
    <scope>NUCLEOTIDE SEQUENCE [LARGE SCALE GENOMIC DNA]</scope>
    <source>
        <strain evidence="19">CBH448</strain>
    </source>
</reference>
<protein>
    <recommendedName>
        <fullName evidence="13">8-oxo-dGTP diphosphatase</fullName>
        <ecNumber evidence="12">3.6.1.55</ecNumber>
    </recommendedName>
    <alternativeName>
        <fullName evidence="16">7,8-dihydro-8-oxoguanine-triphosphatase</fullName>
    </alternativeName>
    <alternativeName>
        <fullName evidence="15">Mutator protein MutT</fullName>
    </alternativeName>
    <alternativeName>
        <fullName evidence="14">dGTP pyrophosphohydrolase</fullName>
    </alternativeName>
</protein>
<evidence type="ECO:0000256" key="16">
    <source>
        <dbReference type="ARBA" id="ARBA00042798"/>
    </source>
</evidence>
<dbReference type="EMBL" id="MUFR01000011">
    <property type="protein sequence ID" value="OOF34476.1"/>
    <property type="molecule type" value="Genomic_DNA"/>
</dbReference>
<evidence type="ECO:0000256" key="3">
    <source>
        <dbReference type="ARBA" id="ARBA00022457"/>
    </source>
</evidence>
<evidence type="ECO:0000256" key="15">
    <source>
        <dbReference type="ARBA" id="ARBA00041979"/>
    </source>
</evidence>
<evidence type="ECO:0000256" key="6">
    <source>
        <dbReference type="ARBA" id="ARBA00022763"/>
    </source>
</evidence>
<comment type="catalytic activity">
    <reaction evidence="10">
        <text>8-oxo-dGTP + H2O = 8-oxo-dGMP + diphosphate + H(+)</text>
        <dbReference type="Rhea" id="RHEA:31575"/>
        <dbReference type="ChEBI" id="CHEBI:15377"/>
        <dbReference type="ChEBI" id="CHEBI:15378"/>
        <dbReference type="ChEBI" id="CHEBI:33019"/>
        <dbReference type="ChEBI" id="CHEBI:63224"/>
        <dbReference type="ChEBI" id="CHEBI:77896"/>
        <dbReference type="EC" id="3.6.1.55"/>
    </reaction>
</comment>
<evidence type="ECO:0000256" key="9">
    <source>
        <dbReference type="ARBA" id="ARBA00023204"/>
    </source>
</evidence>
<comment type="catalytic activity">
    <reaction evidence="11">
        <text>8-oxo-GTP + H2O = 8-oxo-GMP + diphosphate + H(+)</text>
        <dbReference type="Rhea" id="RHEA:67616"/>
        <dbReference type="ChEBI" id="CHEBI:15377"/>
        <dbReference type="ChEBI" id="CHEBI:15378"/>
        <dbReference type="ChEBI" id="CHEBI:33019"/>
        <dbReference type="ChEBI" id="CHEBI:143553"/>
        <dbReference type="ChEBI" id="CHEBI:145694"/>
    </reaction>
</comment>
<evidence type="ECO:0000256" key="4">
    <source>
        <dbReference type="ARBA" id="ARBA00022705"/>
    </source>
</evidence>
<name>A0ABX3KRW8_SALCS</name>
<sequence>MISAAQTTAIRVVAGVATHSHHVLVAQRQPDSHFISWWEFPGGKVEQGETDQQALKREWLEEFGVEINVGAAIVETEYDYGDKVILLCSYWCEILDTPLTLKQHQAVYWSDPQRLDPGVFSAADRPLIRQLCHSVSDHQLMQSAE</sequence>
<evidence type="ECO:0000256" key="5">
    <source>
        <dbReference type="ARBA" id="ARBA00022723"/>
    </source>
</evidence>
<evidence type="ECO:0000256" key="2">
    <source>
        <dbReference type="ARBA" id="ARBA00005582"/>
    </source>
</evidence>
<dbReference type="PANTHER" id="PTHR47707:SF1">
    <property type="entry name" value="NUDIX HYDROLASE FAMILY PROTEIN"/>
    <property type="match status" value="1"/>
</dbReference>
<evidence type="ECO:0000256" key="12">
    <source>
        <dbReference type="ARBA" id="ARBA00038905"/>
    </source>
</evidence>
<evidence type="ECO:0000313" key="18">
    <source>
        <dbReference type="EMBL" id="OOF34476.1"/>
    </source>
</evidence>
<dbReference type="InterPro" id="IPR047127">
    <property type="entry name" value="MutT-like"/>
</dbReference>